<dbReference type="SUPFAM" id="SSF101898">
    <property type="entry name" value="NHL repeat"/>
    <property type="match status" value="1"/>
</dbReference>
<keyword evidence="4" id="KW-1185">Reference proteome</keyword>
<organism evidence="3 4">
    <name type="scientific">Folsomia candida</name>
    <name type="common">Springtail</name>
    <dbReference type="NCBI Taxonomy" id="158441"/>
    <lineage>
        <taxon>Eukaryota</taxon>
        <taxon>Metazoa</taxon>
        <taxon>Ecdysozoa</taxon>
        <taxon>Arthropoda</taxon>
        <taxon>Hexapoda</taxon>
        <taxon>Collembola</taxon>
        <taxon>Entomobryomorpha</taxon>
        <taxon>Isotomoidea</taxon>
        <taxon>Isotomidae</taxon>
        <taxon>Proisotominae</taxon>
        <taxon>Folsomia</taxon>
    </lineage>
</organism>
<feature type="repeat" description="NHL" evidence="2">
    <location>
        <begin position="135"/>
        <end position="179"/>
    </location>
</feature>
<accession>A0A226E8V6</accession>
<dbReference type="PROSITE" id="PS51125">
    <property type="entry name" value="NHL"/>
    <property type="match status" value="1"/>
</dbReference>
<dbReference type="GO" id="GO:0061630">
    <property type="term" value="F:ubiquitin protein ligase activity"/>
    <property type="evidence" value="ECO:0007669"/>
    <property type="project" value="TreeGrafter"/>
</dbReference>
<dbReference type="OrthoDB" id="342730at2759"/>
<dbReference type="GO" id="GO:0000209">
    <property type="term" value="P:protein polyubiquitination"/>
    <property type="evidence" value="ECO:0007669"/>
    <property type="project" value="TreeGrafter"/>
</dbReference>
<comment type="caution">
    <text evidence="3">The sequence shown here is derived from an EMBL/GenBank/DDBJ whole genome shotgun (WGS) entry which is preliminary data.</text>
</comment>
<dbReference type="GO" id="GO:0008270">
    <property type="term" value="F:zinc ion binding"/>
    <property type="evidence" value="ECO:0007669"/>
    <property type="project" value="UniProtKB-KW"/>
</dbReference>
<sequence>MLKVCGKITHASGQSSSVEMQKLDHSPGFRCSFVPPFPGKYSAKLFHCPNGIVEDVDVGIDSKQLCPAIQLDVSRNYSSDARNPSQPMIRLGDNGFKYWGITVNHYADRFYVTDREESDVIVIDSTTSKIIKRFGGRQSSHGFHDGQLYRPSGISVDHVNNRLLVCDKDHHRICMYSMDGLFVSSFGTKGYGPGEFTYPWDVDASSDGKMIAVSDSIYMAEFVYNLPSYIKRPSSNFMAAGRYIFATDFNTSSIMRIEVASGELKTMGRQGSKCRLQGVTVDEMENILTCDSRHDCLRVSSEDGTLLHTLRHVGKNRLGVPVDACITRDGHVATLTLKGEIYFI</sequence>
<evidence type="ECO:0000313" key="4">
    <source>
        <dbReference type="Proteomes" id="UP000198287"/>
    </source>
</evidence>
<dbReference type="PANTHER" id="PTHR24104:SF25">
    <property type="entry name" value="PROTEIN LIN-41"/>
    <property type="match status" value="1"/>
</dbReference>
<dbReference type="Gene3D" id="2.120.10.30">
    <property type="entry name" value="TolB, C-terminal domain"/>
    <property type="match status" value="1"/>
</dbReference>
<dbReference type="Pfam" id="PF17170">
    <property type="entry name" value="DUF5128"/>
    <property type="match status" value="1"/>
</dbReference>
<evidence type="ECO:0000256" key="1">
    <source>
        <dbReference type="ARBA" id="ARBA00022737"/>
    </source>
</evidence>
<dbReference type="GO" id="GO:0043161">
    <property type="term" value="P:proteasome-mediated ubiquitin-dependent protein catabolic process"/>
    <property type="evidence" value="ECO:0007669"/>
    <property type="project" value="TreeGrafter"/>
</dbReference>
<gene>
    <name evidence="3" type="ORF">Fcan01_11043</name>
</gene>
<keyword evidence="1" id="KW-0677">Repeat</keyword>
<dbReference type="InterPro" id="IPR011042">
    <property type="entry name" value="6-blade_b-propeller_TolB-like"/>
</dbReference>
<proteinExistence type="predicted"/>
<name>A0A226E8V6_FOLCA</name>
<dbReference type="AlphaFoldDB" id="A0A226E8V6"/>
<evidence type="ECO:0000256" key="2">
    <source>
        <dbReference type="PROSITE-ProRule" id="PRU00504"/>
    </source>
</evidence>
<reference evidence="3 4" key="1">
    <citation type="submission" date="2015-12" db="EMBL/GenBank/DDBJ databases">
        <title>The genome of Folsomia candida.</title>
        <authorList>
            <person name="Faddeeva A."/>
            <person name="Derks M.F."/>
            <person name="Anvar Y."/>
            <person name="Smit S."/>
            <person name="Van Straalen N."/>
            <person name="Roelofs D."/>
        </authorList>
    </citation>
    <scope>NUCLEOTIDE SEQUENCE [LARGE SCALE GENOMIC DNA]</scope>
    <source>
        <strain evidence="3 4">VU population</strain>
        <tissue evidence="3">Whole body</tissue>
    </source>
</reference>
<evidence type="ECO:0000313" key="3">
    <source>
        <dbReference type="EMBL" id="OXA53790.1"/>
    </source>
</evidence>
<dbReference type="InterPro" id="IPR001258">
    <property type="entry name" value="NHL_repeat"/>
</dbReference>
<dbReference type="PANTHER" id="PTHR24104">
    <property type="entry name" value="E3 UBIQUITIN-PROTEIN LIGASE NHLRC1-RELATED"/>
    <property type="match status" value="1"/>
</dbReference>
<dbReference type="InterPro" id="IPR050952">
    <property type="entry name" value="TRIM-NHL_E3_ligases"/>
</dbReference>
<dbReference type="STRING" id="158441.A0A226E8V6"/>
<dbReference type="EMBL" id="LNIX01000005">
    <property type="protein sequence ID" value="OXA53790.1"/>
    <property type="molecule type" value="Genomic_DNA"/>
</dbReference>
<protein>
    <submittedName>
        <fullName evidence="3">Protein lin-41</fullName>
    </submittedName>
</protein>
<dbReference type="Proteomes" id="UP000198287">
    <property type="component" value="Unassembled WGS sequence"/>
</dbReference>